<accession>A0AAE3A2V6</accession>
<dbReference type="Pfam" id="PF12833">
    <property type="entry name" value="HTH_18"/>
    <property type="match status" value="1"/>
</dbReference>
<dbReference type="Gene3D" id="2.60.120.10">
    <property type="entry name" value="Jelly Rolls"/>
    <property type="match status" value="1"/>
</dbReference>
<dbReference type="RefSeq" id="WP_118538099.1">
    <property type="nucleotide sequence ID" value="NZ_JAJEPV010000077.1"/>
</dbReference>
<organism evidence="6 7">
    <name type="scientific">Waltera acetigignens</name>
    <dbReference type="NCBI Taxonomy" id="2981769"/>
    <lineage>
        <taxon>Bacteria</taxon>
        <taxon>Bacillati</taxon>
        <taxon>Bacillota</taxon>
        <taxon>Clostridia</taxon>
        <taxon>Lachnospirales</taxon>
        <taxon>Lachnospiraceae</taxon>
        <taxon>Waltera</taxon>
    </lineage>
</organism>
<sequence length="300" mass="33589">MKTQMTIPYFTIDAPYELAYRNNGTSSPARPHTHNALEIYLTMSDLPDVLLDDTVSSVSKGSLIIIPPHHVHQLFNQKLTIYERYVLNINSDWLYTVLGAGSGLMPYADPAFSPAILRLSPTGLTGLCSQLDHYLQLHPQPSLSAYADFFSLLSILDSRIQHGLQASSTGQRSISQSQKNINEVMAFINRHLTEPLTLESIAAEFYLNKDYLGRLFKEHTHATIGHYISVQRANLAQTMLAEGRTVTEVQELLGFSSYAYFFKFFKKMTGISPSQYRKDNTMPLSHSPSPHSKKGTVACV</sequence>
<dbReference type="SUPFAM" id="SSF51215">
    <property type="entry name" value="Regulatory protein AraC"/>
    <property type="match status" value="1"/>
</dbReference>
<dbReference type="GO" id="GO:0043565">
    <property type="term" value="F:sequence-specific DNA binding"/>
    <property type="evidence" value="ECO:0007669"/>
    <property type="project" value="InterPro"/>
</dbReference>
<evidence type="ECO:0000256" key="2">
    <source>
        <dbReference type="ARBA" id="ARBA00023125"/>
    </source>
</evidence>
<evidence type="ECO:0000313" key="6">
    <source>
        <dbReference type="EMBL" id="MCC2121354.1"/>
    </source>
</evidence>
<gene>
    <name evidence="6" type="ORF">LKD75_17505</name>
</gene>
<dbReference type="SUPFAM" id="SSF46689">
    <property type="entry name" value="Homeodomain-like"/>
    <property type="match status" value="2"/>
</dbReference>
<dbReference type="InterPro" id="IPR014710">
    <property type="entry name" value="RmlC-like_jellyroll"/>
</dbReference>
<dbReference type="AlphaFoldDB" id="A0AAE3A2V6"/>
<dbReference type="PANTHER" id="PTHR43280:SF2">
    <property type="entry name" value="HTH-TYPE TRANSCRIPTIONAL REGULATOR EXSA"/>
    <property type="match status" value="1"/>
</dbReference>
<feature type="domain" description="HTH araC/xylS-type" evidence="5">
    <location>
        <begin position="182"/>
        <end position="279"/>
    </location>
</feature>
<dbReference type="InterPro" id="IPR018060">
    <property type="entry name" value="HTH_AraC"/>
</dbReference>
<feature type="region of interest" description="Disordered" evidence="4">
    <location>
        <begin position="280"/>
        <end position="300"/>
    </location>
</feature>
<keyword evidence="1" id="KW-0805">Transcription regulation</keyword>
<dbReference type="EMBL" id="JAJEPV010000077">
    <property type="protein sequence ID" value="MCC2121354.1"/>
    <property type="molecule type" value="Genomic_DNA"/>
</dbReference>
<evidence type="ECO:0000313" key="7">
    <source>
        <dbReference type="Proteomes" id="UP001197795"/>
    </source>
</evidence>
<keyword evidence="3" id="KW-0804">Transcription</keyword>
<dbReference type="InterPro" id="IPR037923">
    <property type="entry name" value="HTH-like"/>
</dbReference>
<evidence type="ECO:0000256" key="4">
    <source>
        <dbReference type="SAM" id="MobiDB-lite"/>
    </source>
</evidence>
<dbReference type="PANTHER" id="PTHR43280">
    <property type="entry name" value="ARAC-FAMILY TRANSCRIPTIONAL REGULATOR"/>
    <property type="match status" value="1"/>
</dbReference>
<dbReference type="PROSITE" id="PS01124">
    <property type="entry name" value="HTH_ARAC_FAMILY_2"/>
    <property type="match status" value="1"/>
</dbReference>
<name>A0AAE3A2V6_9FIRM</name>
<evidence type="ECO:0000256" key="3">
    <source>
        <dbReference type="ARBA" id="ARBA00023163"/>
    </source>
</evidence>
<keyword evidence="2" id="KW-0238">DNA-binding</keyword>
<reference evidence="6 7" key="1">
    <citation type="submission" date="2021-10" db="EMBL/GenBank/DDBJ databases">
        <title>Anaerobic single-cell dispensing facilitates the cultivation of human gut bacteria.</title>
        <authorList>
            <person name="Afrizal A."/>
        </authorList>
    </citation>
    <scope>NUCLEOTIDE SEQUENCE [LARGE SCALE GENOMIC DNA]</scope>
    <source>
        <strain evidence="6 7">CLA-AA-H273</strain>
    </source>
</reference>
<comment type="caution">
    <text evidence="6">The sequence shown here is derived from an EMBL/GenBank/DDBJ whole genome shotgun (WGS) entry which is preliminary data.</text>
</comment>
<dbReference type="SMART" id="SM00342">
    <property type="entry name" value="HTH_ARAC"/>
    <property type="match status" value="1"/>
</dbReference>
<protein>
    <submittedName>
        <fullName evidence="6">AraC family transcriptional regulator</fullName>
    </submittedName>
</protein>
<proteinExistence type="predicted"/>
<dbReference type="InterPro" id="IPR009057">
    <property type="entry name" value="Homeodomain-like_sf"/>
</dbReference>
<evidence type="ECO:0000259" key="5">
    <source>
        <dbReference type="PROSITE" id="PS01124"/>
    </source>
</evidence>
<evidence type="ECO:0000256" key="1">
    <source>
        <dbReference type="ARBA" id="ARBA00023015"/>
    </source>
</evidence>
<dbReference type="Proteomes" id="UP001197795">
    <property type="component" value="Unassembled WGS sequence"/>
</dbReference>
<keyword evidence="7" id="KW-1185">Reference proteome</keyword>
<dbReference type="PRINTS" id="PR00032">
    <property type="entry name" value="HTHARAC"/>
</dbReference>
<dbReference type="InterPro" id="IPR020449">
    <property type="entry name" value="Tscrpt_reg_AraC-type_HTH"/>
</dbReference>
<dbReference type="GO" id="GO:0003700">
    <property type="term" value="F:DNA-binding transcription factor activity"/>
    <property type="evidence" value="ECO:0007669"/>
    <property type="project" value="InterPro"/>
</dbReference>
<dbReference type="Gene3D" id="1.10.10.60">
    <property type="entry name" value="Homeodomain-like"/>
    <property type="match status" value="2"/>
</dbReference>